<name>A0A067TBH5_GALM3</name>
<feature type="compositionally biased region" description="Polar residues" evidence="1">
    <location>
        <begin position="174"/>
        <end position="184"/>
    </location>
</feature>
<feature type="region of interest" description="Disordered" evidence="1">
    <location>
        <begin position="174"/>
        <end position="203"/>
    </location>
</feature>
<dbReference type="HOGENOM" id="CLU_1349022_0_0_1"/>
<dbReference type="Proteomes" id="UP000027222">
    <property type="component" value="Unassembled WGS sequence"/>
</dbReference>
<dbReference type="EMBL" id="KL142372">
    <property type="protein sequence ID" value="KDR80466.1"/>
    <property type="molecule type" value="Genomic_DNA"/>
</dbReference>
<protein>
    <submittedName>
        <fullName evidence="2">Uncharacterized protein</fullName>
    </submittedName>
</protein>
<feature type="compositionally biased region" description="Low complexity" evidence="1">
    <location>
        <begin position="37"/>
        <end position="63"/>
    </location>
</feature>
<feature type="compositionally biased region" description="Polar residues" evidence="1">
    <location>
        <begin position="193"/>
        <end position="203"/>
    </location>
</feature>
<reference evidence="3" key="1">
    <citation type="journal article" date="2014" name="Proc. Natl. Acad. Sci. U.S.A.">
        <title>Extensive sampling of basidiomycete genomes demonstrates inadequacy of the white-rot/brown-rot paradigm for wood decay fungi.</title>
        <authorList>
            <person name="Riley R."/>
            <person name="Salamov A.A."/>
            <person name="Brown D.W."/>
            <person name="Nagy L.G."/>
            <person name="Floudas D."/>
            <person name="Held B.W."/>
            <person name="Levasseur A."/>
            <person name="Lombard V."/>
            <person name="Morin E."/>
            <person name="Otillar R."/>
            <person name="Lindquist E.A."/>
            <person name="Sun H."/>
            <person name="LaButti K.M."/>
            <person name="Schmutz J."/>
            <person name="Jabbour D."/>
            <person name="Luo H."/>
            <person name="Baker S.E."/>
            <person name="Pisabarro A.G."/>
            <person name="Walton J.D."/>
            <person name="Blanchette R.A."/>
            <person name="Henrissat B."/>
            <person name="Martin F."/>
            <person name="Cullen D."/>
            <person name="Hibbett D.S."/>
            <person name="Grigoriev I.V."/>
        </authorList>
    </citation>
    <scope>NUCLEOTIDE SEQUENCE [LARGE SCALE GENOMIC DNA]</scope>
    <source>
        <strain evidence="3">CBS 339.88</strain>
    </source>
</reference>
<sequence length="203" mass="22213">MPHPQPPFHAPHPAADSGFVEDIFEFTGPKLVRIATRASATSSSHHIESSTSSSPTKAITSATNTPLPPVDLVIPKSQPDPFPNQVPNQFSSNENHWFSPPPIPPPFPSFTKAAAKVPIDGLTQLCELVVQTSSELYQDEARRQLYSPLATPRVRKLSELCNNSDNSFIINHPTGSSATLQSSPEPHHRLHNGSYQSLRSLFH</sequence>
<keyword evidence="3" id="KW-1185">Reference proteome</keyword>
<evidence type="ECO:0000256" key="1">
    <source>
        <dbReference type="SAM" id="MobiDB-lite"/>
    </source>
</evidence>
<feature type="region of interest" description="Disordered" evidence="1">
    <location>
        <begin position="37"/>
        <end position="78"/>
    </location>
</feature>
<evidence type="ECO:0000313" key="3">
    <source>
        <dbReference type="Proteomes" id="UP000027222"/>
    </source>
</evidence>
<accession>A0A067TBH5</accession>
<dbReference type="AlphaFoldDB" id="A0A067TBH5"/>
<organism evidence="2 3">
    <name type="scientific">Galerina marginata (strain CBS 339.88)</name>
    <dbReference type="NCBI Taxonomy" id="685588"/>
    <lineage>
        <taxon>Eukaryota</taxon>
        <taxon>Fungi</taxon>
        <taxon>Dikarya</taxon>
        <taxon>Basidiomycota</taxon>
        <taxon>Agaricomycotina</taxon>
        <taxon>Agaricomycetes</taxon>
        <taxon>Agaricomycetidae</taxon>
        <taxon>Agaricales</taxon>
        <taxon>Agaricineae</taxon>
        <taxon>Strophariaceae</taxon>
        <taxon>Galerina</taxon>
    </lineage>
</organism>
<proteinExistence type="predicted"/>
<gene>
    <name evidence="2" type="ORF">GALMADRAFT_136941</name>
</gene>
<evidence type="ECO:0000313" key="2">
    <source>
        <dbReference type="EMBL" id="KDR80466.1"/>
    </source>
</evidence>